<sequence>MDYTKYANKAYSKLDKYGSAIKIKRSGNKIYDKTTNTYTDGGEEFSGVAIQRSFSIKDIDGTNVKYGDALFMAQLPKRPVTNDTVNFGGRNYTVLNADPMNVDGSVDIFVMIHAR</sequence>
<dbReference type="OrthoDB" id="8810677at2"/>
<evidence type="ECO:0000313" key="2">
    <source>
        <dbReference type="Proteomes" id="UP000182360"/>
    </source>
</evidence>
<gene>
    <name evidence="1" type="ORF">SAMN04487977_101468</name>
</gene>
<organism evidence="1 2">
    <name type="scientific">Treponema bryantii</name>
    <dbReference type="NCBI Taxonomy" id="163"/>
    <lineage>
        <taxon>Bacteria</taxon>
        <taxon>Pseudomonadati</taxon>
        <taxon>Spirochaetota</taxon>
        <taxon>Spirochaetia</taxon>
        <taxon>Spirochaetales</taxon>
        <taxon>Treponemataceae</taxon>
        <taxon>Treponema</taxon>
    </lineage>
</organism>
<protein>
    <submittedName>
        <fullName evidence="1">Uncharacterized protein</fullName>
    </submittedName>
</protein>
<dbReference type="Proteomes" id="UP000182360">
    <property type="component" value="Unassembled WGS sequence"/>
</dbReference>
<dbReference type="AlphaFoldDB" id="A0A1H9AUS4"/>
<dbReference type="RefSeq" id="WP_074640512.1">
    <property type="nucleotide sequence ID" value="NZ_FOFU01000001.1"/>
</dbReference>
<reference evidence="1 2" key="1">
    <citation type="submission" date="2016-10" db="EMBL/GenBank/DDBJ databases">
        <authorList>
            <person name="de Groot N.N."/>
        </authorList>
    </citation>
    <scope>NUCLEOTIDE SEQUENCE [LARGE SCALE GENOMIC DNA]</scope>
    <source>
        <strain evidence="1 2">B25</strain>
    </source>
</reference>
<evidence type="ECO:0000313" key="1">
    <source>
        <dbReference type="EMBL" id="SEP80163.1"/>
    </source>
</evidence>
<name>A0A1H9AUS4_9SPIR</name>
<proteinExistence type="predicted"/>
<dbReference type="EMBL" id="FOFU01000001">
    <property type="protein sequence ID" value="SEP80163.1"/>
    <property type="molecule type" value="Genomic_DNA"/>
</dbReference>
<accession>A0A1H9AUS4</accession>
<keyword evidence="2" id="KW-1185">Reference proteome</keyword>